<keyword evidence="5" id="KW-0812">Transmembrane</keyword>
<comment type="similarity">
    <text evidence="1">Belongs to the paxM FAD-dependent monooxygenase family.</text>
</comment>
<evidence type="ECO:0000256" key="3">
    <source>
        <dbReference type="ARBA" id="ARBA00022827"/>
    </source>
</evidence>
<dbReference type="InterPro" id="IPR050562">
    <property type="entry name" value="FAD_mOase_fung"/>
</dbReference>
<feature type="domain" description="FAD-binding" evidence="6">
    <location>
        <begin position="59"/>
        <end position="245"/>
    </location>
</feature>
<evidence type="ECO:0000256" key="2">
    <source>
        <dbReference type="ARBA" id="ARBA00022630"/>
    </source>
</evidence>
<keyword evidence="5" id="KW-0472">Membrane</keyword>
<protein>
    <recommendedName>
        <fullName evidence="6">FAD-binding domain-containing protein</fullName>
    </recommendedName>
</protein>
<dbReference type="EMBL" id="JAAAUY010000535">
    <property type="protein sequence ID" value="KAF9328753.1"/>
    <property type="molecule type" value="Genomic_DNA"/>
</dbReference>
<evidence type="ECO:0000256" key="5">
    <source>
        <dbReference type="SAM" id="Phobius"/>
    </source>
</evidence>
<dbReference type="InterPro" id="IPR036188">
    <property type="entry name" value="FAD/NAD-bd_sf"/>
</dbReference>
<sequence length="304" mass="33626">MSARKSSRQVVPLPGQEYANPVPPIHKLSLDLYGKQKLAFTPEELAFSPEELEALSKPSVLIAGGGIGGLTLALLLHNANIPFLVLERAKEIKPLGECVIEIAISLKCMQLIGTRKFPIVAGSSILLGATVAPLFVQLGIYDEFLRCAKRFTEMNLLKDDLTHVHTLHNSYLHKAPELYDLLFKRIPKNRIIIGKRVVSFQQNQDSVMVRCSDDSSYHGDILVGADGAYSAVRQHLYRSLKEDKKLPASDDVSLPFSCVCLVGQTVPLDPEEFPLLKEKLSQCDAVLSDSTMCTVRFYNAFCGR</sequence>
<dbReference type="PANTHER" id="PTHR47356">
    <property type="entry name" value="FAD-DEPENDENT MONOOXYGENASE ASQG-RELATED"/>
    <property type="match status" value="1"/>
</dbReference>
<feature type="transmembrane region" description="Helical" evidence="5">
    <location>
        <begin position="117"/>
        <end position="141"/>
    </location>
</feature>
<reference evidence="7" key="1">
    <citation type="journal article" date="2020" name="Fungal Divers.">
        <title>Resolving the Mortierellaceae phylogeny through synthesis of multi-gene phylogenetics and phylogenomics.</title>
        <authorList>
            <person name="Vandepol N."/>
            <person name="Liber J."/>
            <person name="Desiro A."/>
            <person name="Na H."/>
            <person name="Kennedy M."/>
            <person name="Barry K."/>
            <person name="Grigoriev I.V."/>
            <person name="Miller A.N."/>
            <person name="O'Donnell K."/>
            <person name="Stajich J.E."/>
            <person name="Bonito G."/>
        </authorList>
    </citation>
    <scope>NUCLEOTIDE SEQUENCE</scope>
    <source>
        <strain evidence="7">NVP1</strain>
    </source>
</reference>
<dbReference type="GO" id="GO:0004497">
    <property type="term" value="F:monooxygenase activity"/>
    <property type="evidence" value="ECO:0007669"/>
    <property type="project" value="InterPro"/>
</dbReference>
<keyword evidence="4" id="KW-0560">Oxidoreductase</keyword>
<evidence type="ECO:0000313" key="7">
    <source>
        <dbReference type="EMBL" id="KAF9328753.1"/>
    </source>
</evidence>
<dbReference type="SUPFAM" id="SSF51905">
    <property type="entry name" value="FAD/NAD(P)-binding domain"/>
    <property type="match status" value="1"/>
</dbReference>
<dbReference type="PRINTS" id="PR00420">
    <property type="entry name" value="RNGMNOXGNASE"/>
</dbReference>
<dbReference type="GO" id="GO:0071949">
    <property type="term" value="F:FAD binding"/>
    <property type="evidence" value="ECO:0007669"/>
    <property type="project" value="InterPro"/>
</dbReference>
<proteinExistence type="inferred from homology"/>
<name>A0A9P5SGK9_9FUNG</name>
<dbReference type="Proteomes" id="UP000696485">
    <property type="component" value="Unassembled WGS sequence"/>
</dbReference>
<keyword evidence="2" id="KW-0285">Flavoprotein</keyword>
<dbReference type="PANTHER" id="PTHR47356:SF2">
    <property type="entry name" value="FAD-BINDING DOMAIN-CONTAINING PROTEIN-RELATED"/>
    <property type="match status" value="1"/>
</dbReference>
<evidence type="ECO:0000256" key="4">
    <source>
        <dbReference type="ARBA" id="ARBA00023002"/>
    </source>
</evidence>
<dbReference type="InterPro" id="IPR002938">
    <property type="entry name" value="FAD-bd"/>
</dbReference>
<evidence type="ECO:0000256" key="1">
    <source>
        <dbReference type="ARBA" id="ARBA00007992"/>
    </source>
</evidence>
<gene>
    <name evidence="7" type="ORF">BG006_008111</name>
</gene>
<dbReference type="Gene3D" id="3.50.50.60">
    <property type="entry name" value="FAD/NAD(P)-binding domain"/>
    <property type="match status" value="1"/>
</dbReference>
<comment type="caution">
    <text evidence="7">The sequence shown here is derived from an EMBL/GenBank/DDBJ whole genome shotgun (WGS) entry which is preliminary data.</text>
</comment>
<dbReference type="Pfam" id="PF01494">
    <property type="entry name" value="FAD_binding_3"/>
    <property type="match status" value="1"/>
</dbReference>
<keyword evidence="5" id="KW-1133">Transmembrane helix</keyword>
<evidence type="ECO:0000313" key="8">
    <source>
        <dbReference type="Proteomes" id="UP000696485"/>
    </source>
</evidence>
<dbReference type="AlphaFoldDB" id="A0A9P5SGK9"/>
<evidence type="ECO:0000259" key="6">
    <source>
        <dbReference type="Pfam" id="PF01494"/>
    </source>
</evidence>
<organism evidence="7 8">
    <name type="scientific">Podila minutissima</name>
    <dbReference type="NCBI Taxonomy" id="64525"/>
    <lineage>
        <taxon>Eukaryota</taxon>
        <taxon>Fungi</taxon>
        <taxon>Fungi incertae sedis</taxon>
        <taxon>Mucoromycota</taxon>
        <taxon>Mortierellomycotina</taxon>
        <taxon>Mortierellomycetes</taxon>
        <taxon>Mortierellales</taxon>
        <taxon>Mortierellaceae</taxon>
        <taxon>Podila</taxon>
    </lineage>
</organism>
<accession>A0A9P5SGK9</accession>
<keyword evidence="3" id="KW-0274">FAD</keyword>
<keyword evidence="8" id="KW-1185">Reference proteome</keyword>